<evidence type="ECO:0000256" key="1">
    <source>
        <dbReference type="ARBA" id="ARBA00008679"/>
    </source>
</evidence>
<dbReference type="GO" id="GO:1902777">
    <property type="term" value="P:6-sulfoquinovose(1-) catabolic process"/>
    <property type="evidence" value="ECO:0007669"/>
    <property type="project" value="TreeGrafter"/>
</dbReference>
<dbReference type="InterPro" id="IPR013785">
    <property type="entry name" value="Aldolase_TIM"/>
</dbReference>
<reference evidence="3 4" key="1">
    <citation type="journal article" date="2014" name="Int. J. Syst. Evol. Microbiol.">
        <title>Phylogenomics and the dynamic genome evolution of the genus Streptococcus.</title>
        <authorList>
            <consortium name="The Broad Institute Genome Sequencing Platform"/>
            <person name="Richards V.P."/>
            <person name="Palmer S.R."/>
            <person name="Pavinski Bitar P.D."/>
            <person name="Qin X."/>
            <person name="Weinstock G.M."/>
            <person name="Highlander S.K."/>
            <person name="Town C.D."/>
            <person name="Burne R.A."/>
            <person name="Stanhope M.J."/>
        </authorList>
    </citation>
    <scope>NUCLEOTIDE SEQUENCE [LARGE SCALE GENOMIC DNA]</scope>
    <source>
        <strain evidence="3 4">707-05</strain>
    </source>
</reference>
<sequence>MDYVEGFATEQELFSQEEAAQAFKEQEAASHLPYIYLSAGVSAKSFQETLSFAAASGARFNGVLCGRATWAGSVPVYISEGEEAARQWLRQEGLQNIEQLNQVLAQTASPWTEKMT</sequence>
<evidence type="ECO:0000256" key="2">
    <source>
        <dbReference type="ARBA" id="ARBA00023239"/>
    </source>
</evidence>
<dbReference type="STRING" id="764299.STRIC_1618"/>
<dbReference type="Gene3D" id="3.20.20.70">
    <property type="entry name" value="Aldolase class I"/>
    <property type="match status" value="1"/>
</dbReference>
<gene>
    <name evidence="3" type="ORF">STRIC_1618</name>
</gene>
<dbReference type="EMBL" id="AEUX02000007">
    <property type="protein sequence ID" value="EHI69010.1"/>
    <property type="molecule type" value="Genomic_DNA"/>
</dbReference>
<dbReference type="SUPFAM" id="SSF51569">
    <property type="entry name" value="Aldolase"/>
    <property type="match status" value="1"/>
</dbReference>
<comment type="caution">
    <text evidence="3">The sequence shown here is derived from an EMBL/GenBank/DDBJ whole genome shotgun (WGS) entry which is preliminary data.</text>
</comment>
<evidence type="ECO:0000313" key="4">
    <source>
        <dbReference type="Proteomes" id="UP000003330"/>
    </source>
</evidence>
<dbReference type="PANTHER" id="PTHR39340:SF1">
    <property type="entry name" value="SULFOFRUCTOSEPHOSPHATE ALDOLASE"/>
    <property type="match status" value="1"/>
</dbReference>
<dbReference type="Proteomes" id="UP000003330">
    <property type="component" value="Unassembled WGS sequence"/>
</dbReference>
<dbReference type="GO" id="GO:0061595">
    <property type="term" value="F:6-deoxy-6-sulfofructose-1-phosphate aldolase activity"/>
    <property type="evidence" value="ECO:0007669"/>
    <property type="project" value="TreeGrafter"/>
</dbReference>
<dbReference type="InterPro" id="IPR050552">
    <property type="entry name" value="LacD_aldolase"/>
</dbReference>
<evidence type="ECO:0000313" key="3">
    <source>
        <dbReference type="EMBL" id="EHI69010.1"/>
    </source>
</evidence>
<dbReference type="InterPro" id="IPR002915">
    <property type="entry name" value="DeoC/FbaB/LacD_aldolase"/>
</dbReference>
<protein>
    <submittedName>
        <fullName evidence="3">Tagatose 1,6-pyrophosphate aldolase</fullName>
    </submittedName>
</protein>
<dbReference type="AlphaFoldDB" id="G5K498"/>
<keyword evidence="2" id="KW-0456">Lyase</keyword>
<organism evidence="3 4">
    <name type="scientific">Streptococcus ictaluri 707-05</name>
    <dbReference type="NCBI Taxonomy" id="764299"/>
    <lineage>
        <taxon>Bacteria</taxon>
        <taxon>Bacillati</taxon>
        <taxon>Bacillota</taxon>
        <taxon>Bacilli</taxon>
        <taxon>Lactobacillales</taxon>
        <taxon>Streptococcaceae</taxon>
        <taxon>Streptococcus</taxon>
    </lineage>
</organism>
<name>G5K498_9STRE</name>
<accession>G5K498</accession>
<proteinExistence type="inferred from homology"/>
<keyword evidence="4" id="KW-1185">Reference proteome</keyword>
<dbReference type="Pfam" id="PF01791">
    <property type="entry name" value="DeoC"/>
    <property type="match status" value="1"/>
</dbReference>
<dbReference type="eggNOG" id="COG3684">
    <property type="taxonomic scope" value="Bacteria"/>
</dbReference>
<comment type="similarity">
    <text evidence="1">Belongs to the aldolase LacD family.</text>
</comment>
<dbReference type="PANTHER" id="PTHR39340">
    <property type="entry name" value="SULFOFRUCTOSEPHOSPHATE ALDOLASE"/>
    <property type="match status" value="1"/>
</dbReference>